<dbReference type="InterPro" id="IPR050113">
    <property type="entry name" value="Ub_conjugating_enzyme"/>
</dbReference>
<comment type="similarity">
    <text evidence="4">Belongs to the ubiquitin-conjugating enzyme family.</text>
</comment>
<dbReference type="PANTHER" id="PTHR24067">
    <property type="entry name" value="UBIQUITIN-CONJUGATING ENZYME E2"/>
    <property type="match status" value="1"/>
</dbReference>
<keyword evidence="4" id="KW-0547">Nucleotide-binding</keyword>
<evidence type="ECO:0000256" key="3">
    <source>
        <dbReference type="PROSITE-ProRule" id="PRU10133"/>
    </source>
</evidence>
<dbReference type="SUPFAM" id="SSF54495">
    <property type="entry name" value="UBC-like"/>
    <property type="match status" value="1"/>
</dbReference>
<proteinExistence type="inferred from homology"/>
<keyword evidence="7" id="KW-1185">Reference proteome</keyword>
<dbReference type="GeneID" id="101856291"/>
<protein>
    <submittedName>
        <fullName evidence="8">Ubiquitin-conjugating enzyme E2 T</fullName>
    </submittedName>
</protein>
<evidence type="ECO:0000256" key="4">
    <source>
        <dbReference type="RuleBase" id="RU362109"/>
    </source>
</evidence>
<evidence type="ECO:0000259" key="6">
    <source>
        <dbReference type="PROSITE" id="PS50127"/>
    </source>
</evidence>
<feature type="region of interest" description="Disordered" evidence="5">
    <location>
        <begin position="167"/>
        <end position="251"/>
    </location>
</feature>
<dbReference type="PROSITE" id="PS50127">
    <property type="entry name" value="UBC_2"/>
    <property type="match status" value="1"/>
</dbReference>
<dbReference type="RefSeq" id="XP_005108062.1">
    <property type="nucleotide sequence ID" value="XM_005108005.3"/>
</dbReference>
<keyword evidence="4" id="KW-0067">ATP-binding</keyword>
<dbReference type="PROSITE" id="PS00183">
    <property type="entry name" value="UBC_1"/>
    <property type="match status" value="1"/>
</dbReference>
<evidence type="ECO:0000256" key="5">
    <source>
        <dbReference type="SAM" id="MobiDB-lite"/>
    </source>
</evidence>
<organism evidence="7 8">
    <name type="scientific">Aplysia californica</name>
    <name type="common">California sea hare</name>
    <dbReference type="NCBI Taxonomy" id="6500"/>
    <lineage>
        <taxon>Eukaryota</taxon>
        <taxon>Metazoa</taxon>
        <taxon>Spiralia</taxon>
        <taxon>Lophotrochozoa</taxon>
        <taxon>Mollusca</taxon>
        <taxon>Gastropoda</taxon>
        <taxon>Heterobranchia</taxon>
        <taxon>Euthyneura</taxon>
        <taxon>Tectipleura</taxon>
        <taxon>Aplysiida</taxon>
        <taxon>Aplysioidea</taxon>
        <taxon>Aplysiidae</taxon>
        <taxon>Aplysia</taxon>
    </lineage>
</organism>
<feature type="domain" description="UBC core" evidence="6">
    <location>
        <begin position="4"/>
        <end position="154"/>
    </location>
</feature>
<evidence type="ECO:0000313" key="7">
    <source>
        <dbReference type="Proteomes" id="UP000694888"/>
    </source>
</evidence>
<dbReference type="CDD" id="cd23805">
    <property type="entry name" value="UBCc_UBE2T"/>
    <property type="match status" value="1"/>
</dbReference>
<evidence type="ECO:0000256" key="1">
    <source>
        <dbReference type="ARBA" id="ARBA00022679"/>
    </source>
</evidence>
<dbReference type="Proteomes" id="UP000694888">
    <property type="component" value="Unplaced"/>
</dbReference>
<dbReference type="InterPro" id="IPR016135">
    <property type="entry name" value="UBQ-conjugating_enzyme/RWD"/>
</dbReference>
<reference evidence="8" key="1">
    <citation type="submission" date="2025-08" db="UniProtKB">
        <authorList>
            <consortium name="RefSeq"/>
        </authorList>
    </citation>
    <scope>IDENTIFICATION</scope>
</reference>
<dbReference type="InterPro" id="IPR000608">
    <property type="entry name" value="UBC"/>
</dbReference>
<feature type="compositionally biased region" description="Basic and acidic residues" evidence="5">
    <location>
        <begin position="183"/>
        <end position="211"/>
    </location>
</feature>
<dbReference type="InterPro" id="IPR023313">
    <property type="entry name" value="UBQ-conjugating_AS"/>
</dbReference>
<accession>A0ABM0K3R4</accession>
<dbReference type="SMART" id="SM00212">
    <property type="entry name" value="UBCc"/>
    <property type="match status" value="1"/>
</dbReference>
<gene>
    <name evidence="8" type="primary">LOC101856291</name>
</gene>
<keyword evidence="1" id="KW-0808">Transferase</keyword>
<feature type="active site" description="Glycyl thioester intermediate" evidence="3">
    <location>
        <position position="88"/>
    </location>
</feature>
<keyword evidence="2 4" id="KW-0833">Ubl conjugation pathway</keyword>
<evidence type="ECO:0000256" key="2">
    <source>
        <dbReference type="ARBA" id="ARBA00022786"/>
    </source>
</evidence>
<sequence>MNAINVNRLKKELEMFTKAPPSGISCAASNDSLDLFTAQIIGPPGSPYEDGIFELEIQIPQRYPFDPPRVRFVTPVYHPNIDESGRICLDTLKLPPKGSWRPCLNLSTVLMMIRVLMAEPGSEDPLMTEIWQEFKYDYTTYAQKARNWTKAHATSYHCTHRKESGFDGKTAAVSGTDVTTGSMEEKQDRSCVAHRADGRKEGRDCGDENDGKTSSSIRSAEEIRKTAKKHKPQSHEGGSLADISNKKGKFS</sequence>
<evidence type="ECO:0000313" key="8">
    <source>
        <dbReference type="RefSeq" id="XP_005108062.1"/>
    </source>
</evidence>
<dbReference type="Gene3D" id="3.10.110.10">
    <property type="entry name" value="Ubiquitin Conjugating Enzyme"/>
    <property type="match status" value="1"/>
</dbReference>
<name>A0ABM0K3R4_APLCA</name>
<dbReference type="Pfam" id="PF00179">
    <property type="entry name" value="UQ_con"/>
    <property type="match status" value="1"/>
</dbReference>